<dbReference type="GeneID" id="14868251"/>
<accession>F4Q6V6</accession>
<dbReference type="EMBL" id="GL883024">
    <property type="protein sequence ID" value="EGG16138.1"/>
    <property type="molecule type" value="Genomic_DNA"/>
</dbReference>
<dbReference type="KEGG" id="dfa:DFA_09163"/>
<gene>
    <name evidence="1" type="ORF">DFA_09163</name>
</gene>
<proteinExistence type="predicted"/>
<dbReference type="AlphaFoldDB" id="F4Q6V6"/>
<dbReference type="RefSeq" id="XP_004352591.1">
    <property type="nucleotide sequence ID" value="XM_004352539.1"/>
</dbReference>
<evidence type="ECO:0000313" key="2">
    <source>
        <dbReference type="Proteomes" id="UP000007797"/>
    </source>
</evidence>
<keyword evidence="2" id="KW-1185">Reference proteome</keyword>
<protein>
    <submittedName>
        <fullName evidence="1">Uncharacterized protein</fullName>
    </submittedName>
</protein>
<evidence type="ECO:0000313" key="1">
    <source>
        <dbReference type="EMBL" id="EGG16138.1"/>
    </source>
</evidence>
<reference evidence="2" key="1">
    <citation type="journal article" date="2011" name="Genome Res.">
        <title>Phylogeny-wide analysis of social amoeba genomes highlights ancient origins for complex intercellular communication.</title>
        <authorList>
            <person name="Heidel A.J."/>
            <person name="Lawal H.M."/>
            <person name="Felder M."/>
            <person name="Schilde C."/>
            <person name="Helps N.R."/>
            <person name="Tunggal B."/>
            <person name="Rivero F."/>
            <person name="John U."/>
            <person name="Schleicher M."/>
            <person name="Eichinger L."/>
            <person name="Platzer M."/>
            <person name="Noegel A.A."/>
            <person name="Schaap P."/>
            <person name="Gloeckner G."/>
        </authorList>
    </citation>
    <scope>NUCLEOTIDE SEQUENCE [LARGE SCALE GENOMIC DNA]</scope>
    <source>
        <strain evidence="2">SH3</strain>
    </source>
</reference>
<organism evidence="1 2">
    <name type="scientific">Cavenderia fasciculata</name>
    <name type="common">Slime mold</name>
    <name type="synonym">Dictyostelium fasciculatum</name>
    <dbReference type="NCBI Taxonomy" id="261658"/>
    <lineage>
        <taxon>Eukaryota</taxon>
        <taxon>Amoebozoa</taxon>
        <taxon>Evosea</taxon>
        <taxon>Eumycetozoa</taxon>
        <taxon>Dictyostelia</taxon>
        <taxon>Acytosteliales</taxon>
        <taxon>Cavenderiaceae</taxon>
        <taxon>Cavenderia</taxon>
    </lineage>
</organism>
<sequence length="694" mass="81052">MRGIKRKFYIEDIDDYQTYSSLKQLYKDDLIEICQVLEIAINQDDNKPYILDQILNHYNSNNNNNNNNNSQKDDDNIEQQQDNINRIYTEQELRINKQKVITICNDLKIEVAPSSLSGGYSLPWSIIASILTRAWNDAKYCTCIYPQEFQDLQRKFNQLNTREPYSFNFLGKQFNSKIGQFIEQVKSNNQHCPQHAMYYRDDSLYHPWAHYSMFGVAIEETQWKQTMPTISKKVFHHLSTTIPRTFALPWGGKFKAAERAEYETSIWSHISNEYNGIKIANRICVLSSNQVYLDAPPWFTKSIEHVTLDSLPPRPLLNNLSKLVHLKSIVYFGDQYPNIGPLKNLTSITMELLREGLEELVDSLDRPMKRLLLPQDPSVILKAKDIVLESLQVICLDDKLYMLLFQNTSQERPSSPRNLSNLRHVHIQYTQSRGIKDYILPSRISKLSASKMSTCYEDKYSRFFENNPHITSIIVDCDFQTIGIISTLLKQSRLSRIVVYSDYALTVQHQQLIQSNVYFNSSKDMSFRHSNRKYIFYRNDKHNNQIINNNNNNINNNNNNYTTTILLPTLPNNIIYKIIQLLWNGMNECNCDDSFAKLYSKTMTHRDCLLLKSNQDFESIQSNCPHHGWVDRSSLYLPVFQNISTFTQKSIYQLRLSKFSTISKTTRSFIFEKLFTKFGQSNIGNISKTIYQNN</sequence>
<name>F4Q6V6_CACFS</name>
<dbReference type="Proteomes" id="UP000007797">
    <property type="component" value="Unassembled WGS sequence"/>
</dbReference>